<evidence type="ECO:0000313" key="11">
    <source>
        <dbReference type="EMBL" id="TAA75571.1"/>
    </source>
</evidence>
<keyword evidence="6" id="KW-0472">Membrane</keyword>
<dbReference type="AlphaFoldDB" id="A0A521G3W6"/>
<name>A0A521G3W6_9BACT</name>
<keyword evidence="5" id="KW-0406">Ion transport</keyword>
<evidence type="ECO:0000259" key="10">
    <source>
        <dbReference type="PROSITE" id="PS50042"/>
    </source>
</evidence>
<dbReference type="InterPro" id="IPR018490">
    <property type="entry name" value="cNMP-bd_dom_sf"/>
</dbReference>
<evidence type="ECO:0000256" key="6">
    <source>
        <dbReference type="ARBA" id="ARBA00023136"/>
    </source>
</evidence>
<dbReference type="PANTHER" id="PTHR45638:SF11">
    <property type="entry name" value="CYCLIC NUCLEOTIDE-GATED CATION CHANNEL SUBUNIT A"/>
    <property type="match status" value="1"/>
</dbReference>
<dbReference type="Gene3D" id="2.60.120.10">
    <property type="entry name" value="Jelly Rolls"/>
    <property type="match status" value="1"/>
</dbReference>
<dbReference type="InterPro" id="IPR050866">
    <property type="entry name" value="CNG_cation_channel"/>
</dbReference>
<feature type="domain" description="Cyclic nucleotide-binding" evidence="10">
    <location>
        <begin position="122"/>
        <end position="238"/>
    </location>
</feature>
<dbReference type="InterPro" id="IPR025497">
    <property type="entry name" value="PatA-like_N"/>
</dbReference>
<dbReference type="EMBL" id="NQJD01000005">
    <property type="protein sequence ID" value="TAA75571.1"/>
    <property type="molecule type" value="Genomic_DNA"/>
</dbReference>
<dbReference type="PROSITE" id="PS00888">
    <property type="entry name" value="CNMP_BINDING_1"/>
    <property type="match status" value="1"/>
</dbReference>
<sequence length="374" mass="41647">MDYRNAVFVVTSEDSCPIYNTGEELQVQDGAVSADFEKPVCMLLVQELHKALVKKPGEQRFTQMSMQRASFKCPGCTGSMRFEYKKEKGFSTLQMNLLRIADKKARKRHVEALFKHLRTMEVFELLEDHDLLDLISMLKLKQFDPSKVIIAEGTRGTHLYIILSGKVAIVKGEKEVIAEIGRGEIFGEMSLLSGEPAGSSVYSRTVVKFGTINGKDLKFILNRYPVLQIFFYRLLVNRAQMNMARSGKISSGMSGELIYISPVELFQLINSGGKSGKVDLIFPDGHAVILFNEGEIVYATLGELEGKEGLFAVMGKKKGSFSYNTHLAAKYHKLQPLGGFMGLLMEGLQKIDEQQAEAAGPASADPEFDMDEEE</sequence>
<comment type="caution">
    <text evidence="11">The sequence shown here is derived from an EMBL/GenBank/DDBJ whole genome shotgun (WGS) entry which is preliminary data.</text>
</comment>
<dbReference type="Pfam" id="PF14332">
    <property type="entry name" value="DUF4388"/>
    <property type="match status" value="1"/>
</dbReference>
<dbReference type="SUPFAM" id="SSF51206">
    <property type="entry name" value="cAMP-binding domain-like"/>
    <property type="match status" value="1"/>
</dbReference>
<evidence type="ECO:0000256" key="2">
    <source>
        <dbReference type="ARBA" id="ARBA00022448"/>
    </source>
</evidence>
<dbReference type="CDD" id="cd00038">
    <property type="entry name" value="CAP_ED"/>
    <property type="match status" value="1"/>
</dbReference>
<evidence type="ECO:0000256" key="9">
    <source>
        <dbReference type="SAM" id="MobiDB-lite"/>
    </source>
</evidence>
<evidence type="ECO:0000256" key="4">
    <source>
        <dbReference type="ARBA" id="ARBA00022989"/>
    </source>
</evidence>
<keyword evidence="3" id="KW-0812">Transmembrane</keyword>
<dbReference type="InterPro" id="IPR000595">
    <property type="entry name" value="cNMP-bd_dom"/>
</dbReference>
<keyword evidence="4" id="KW-1133">Transmembrane helix</keyword>
<dbReference type="InterPro" id="IPR014710">
    <property type="entry name" value="RmlC-like_jellyroll"/>
</dbReference>
<dbReference type="GO" id="GO:0044877">
    <property type="term" value="F:protein-containing complex binding"/>
    <property type="evidence" value="ECO:0007669"/>
    <property type="project" value="TreeGrafter"/>
</dbReference>
<protein>
    <submittedName>
        <fullName evidence="11">cAMP-binding domain of CRP or a regulatory subunit of cAMP-dependent protein kinase</fullName>
    </submittedName>
</protein>
<dbReference type="InterPro" id="IPR018488">
    <property type="entry name" value="cNMP-bd_CS"/>
</dbReference>
<organism evidence="11 12">
    <name type="scientific">Candidatus Electronema aureum</name>
    <dbReference type="NCBI Taxonomy" id="2005002"/>
    <lineage>
        <taxon>Bacteria</taxon>
        <taxon>Pseudomonadati</taxon>
        <taxon>Thermodesulfobacteriota</taxon>
        <taxon>Desulfobulbia</taxon>
        <taxon>Desulfobulbales</taxon>
        <taxon>Desulfobulbaceae</taxon>
        <taxon>Candidatus Electronema</taxon>
    </lineage>
</organism>
<accession>A0A521G3W6</accession>
<evidence type="ECO:0000256" key="1">
    <source>
        <dbReference type="ARBA" id="ARBA00004141"/>
    </source>
</evidence>
<keyword evidence="12" id="KW-1185">Reference proteome</keyword>
<dbReference type="GO" id="GO:0016020">
    <property type="term" value="C:membrane"/>
    <property type="evidence" value="ECO:0007669"/>
    <property type="project" value="UniProtKB-SubCell"/>
</dbReference>
<evidence type="ECO:0000256" key="7">
    <source>
        <dbReference type="ARBA" id="ARBA00023286"/>
    </source>
</evidence>
<keyword evidence="2" id="KW-0813">Transport</keyword>
<proteinExistence type="predicted"/>
<evidence type="ECO:0000256" key="3">
    <source>
        <dbReference type="ARBA" id="ARBA00022692"/>
    </source>
</evidence>
<dbReference type="PROSITE" id="PS50042">
    <property type="entry name" value="CNMP_BINDING_3"/>
    <property type="match status" value="1"/>
</dbReference>
<comment type="subcellular location">
    <subcellularLocation>
        <location evidence="1">Membrane</location>
        <topology evidence="1">Multi-pass membrane protein</topology>
    </subcellularLocation>
</comment>
<evidence type="ECO:0000256" key="5">
    <source>
        <dbReference type="ARBA" id="ARBA00023065"/>
    </source>
</evidence>
<keyword evidence="7" id="KW-1071">Ligand-gated ion channel</keyword>
<dbReference type="PANTHER" id="PTHR45638">
    <property type="entry name" value="CYCLIC NUCLEOTIDE-GATED CATION CHANNEL SUBUNIT A"/>
    <property type="match status" value="1"/>
</dbReference>
<evidence type="ECO:0000313" key="12">
    <source>
        <dbReference type="Proteomes" id="UP000316238"/>
    </source>
</evidence>
<dbReference type="Proteomes" id="UP000316238">
    <property type="component" value="Unassembled WGS sequence"/>
</dbReference>
<evidence type="ECO:0000256" key="8">
    <source>
        <dbReference type="ARBA" id="ARBA00023303"/>
    </source>
</evidence>
<dbReference type="SMART" id="SM00100">
    <property type="entry name" value="cNMP"/>
    <property type="match status" value="1"/>
</dbReference>
<keyword evidence="8" id="KW-0407">Ion channel</keyword>
<feature type="region of interest" description="Disordered" evidence="9">
    <location>
        <begin position="354"/>
        <end position="374"/>
    </location>
</feature>
<dbReference type="Pfam" id="PF00027">
    <property type="entry name" value="cNMP_binding"/>
    <property type="match status" value="1"/>
</dbReference>
<gene>
    <name evidence="11" type="ORF">CDV28_10528</name>
</gene>
<dbReference type="GO" id="GO:0005221">
    <property type="term" value="F:intracellularly cyclic nucleotide-activated monoatomic cation channel activity"/>
    <property type="evidence" value="ECO:0007669"/>
    <property type="project" value="InterPro"/>
</dbReference>
<reference evidence="11" key="1">
    <citation type="submission" date="2017-07" db="EMBL/GenBank/DDBJ databases">
        <title>The cable genome - Insights into the physiology and evolution of filamentous bacteria capable of sulfide oxidation via long distance electron transfer.</title>
        <authorList>
            <person name="Thorup C."/>
            <person name="Bjerg J.T."/>
            <person name="Schreiber L."/>
            <person name="Nielsen L.P."/>
            <person name="Kjeldsen K.U."/>
            <person name="Boesen T."/>
            <person name="Boggild A."/>
            <person name="Meysman F."/>
            <person name="Geelhoed J."/>
            <person name="Schramm A."/>
        </authorList>
    </citation>
    <scope>NUCLEOTIDE SEQUENCE [LARGE SCALE GENOMIC DNA]</scope>
    <source>
        <strain evidence="11">GS</strain>
    </source>
</reference>